<evidence type="ECO:0000256" key="4">
    <source>
        <dbReference type="ARBA" id="ARBA00022889"/>
    </source>
</evidence>
<evidence type="ECO:0000259" key="10">
    <source>
        <dbReference type="PROSITE" id="PS50835"/>
    </source>
</evidence>
<dbReference type="InterPro" id="IPR051036">
    <property type="entry name" value="SIGLEC"/>
</dbReference>
<dbReference type="AlphaFoldDB" id="A0A8C4QPM7"/>
<feature type="region of interest" description="Disordered" evidence="8">
    <location>
        <begin position="245"/>
        <end position="264"/>
    </location>
</feature>
<dbReference type="InterPro" id="IPR036179">
    <property type="entry name" value="Ig-like_dom_sf"/>
</dbReference>
<dbReference type="Gene3D" id="2.60.40.10">
    <property type="entry name" value="Immunoglobulins"/>
    <property type="match status" value="2"/>
</dbReference>
<evidence type="ECO:0000256" key="9">
    <source>
        <dbReference type="SAM" id="Phobius"/>
    </source>
</evidence>
<comment type="similarity">
    <text evidence="7">Belongs to the immunoglobulin superfamily. SIGLEC (sialic acid binding Ig-like lectin) family.</text>
</comment>
<evidence type="ECO:0000313" key="11">
    <source>
        <dbReference type="Ensembl" id="ENSEBUP00000017637.1"/>
    </source>
</evidence>
<feature type="domain" description="Ig-like" evidence="10">
    <location>
        <begin position="5"/>
        <end position="96"/>
    </location>
</feature>
<protein>
    <recommendedName>
        <fullName evidence="10">Ig-like domain-containing protein</fullName>
    </recommendedName>
</protein>
<dbReference type="GO" id="GO:0005886">
    <property type="term" value="C:plasma membrane"/>
    <property type="evidence" value="ECO:0007669"/>
    <property type="project" value="TreeGrafter"/>
</dbReference>
<keyword evidence="4" id="KW-0130">Cell adhesion</keyword>
<dbReference type="PANTHER" id="PTHR12035:SF125">
    <property type="entry name" value="SIALIC ACID-BINDING IG-LIKE LECTIN 5"/>
    <property type="match status" value="1"/>
</dbReference>
<keyword evidence="12" id="KW-1185">Reference proteome</keyword>
<keyword evidence="2 9" id="KW-0812">Transmembrane</keyword>
<dbReference type="SMART" id="SM00409">
    <property type="entry name" value="IG"/>
    <property type="match status" value="2"/>
</dbReference>
<keyword evidence="3" id="KW-0430">Lectin</keyword>
<dbReference type="Ensembl" id="ENSEBUT00000018212.1">
    <property type="protein sequence ID" value="ENSEBUP00000017637.1"/>
    <property type="gene ID" value="ENSEBUG00000011025.1"/>
</dbReference>
<reference evidence="11" key="1">
    <citation type="submission" date="2025-08" db="UniProtKB">
        <authorList>
            <consortium name="Ensembl"/>
        </authorList>
    </citation>
    <scope>IDENTIFICATION</scope>
</reference>
<evidence type="ECO:0000256" key="5">
    <source>
        <dbReference type="ARBA" id="ARBA00022989"/>
    </source>
</evidence>
<proteinExistence type="inferred from homology"/>
<evidence type="ECO:0000256" key="6">
    <source>
        <dbReference type="ARBA" id="ARBA00023136"/>
    </source>
</evidence>
<dbReference type="SUPFAM" id="SSF48726">
    <property type="entry name" value="Immunoglobulin"/>
    <property type="match status" value="1"/>
</dbReference>
<accession>A0A8C4QPM7</accession>
<feature type="compositionally biased region" description="Polar residues" evidence="8">
    <location>
        <begin position="326"/>
        <end position="347"/>
    </location>
</feature>
<name>A0A8C4QPM7_EPTBU</name>
<feature type="region of interest" description="Disordered" evidence="8">
    <location>
        <begin position="473"/>
        <end position="498"/>
    </location>
</feature>
<dbReference type="PROSITE" id="PS50835">
    <property type="entry name" value="IG_LIKE"/>
    <property type="match status" value="1"/>
</dbReference>
<feature type="region of interest" description="Disordered" evidence="8">
    <location>
        <begin position="321"/>
        <end position="347"/>
    </location>
</feature>
<evidence type="ECO:0000256" key="3">
    <source>
        <dbReference type="ARBA" id="ARBA00022734"/>
    </source>
</evidence>
<comment type="subcellular location">
    <subcellularLocation>
        <location evidence="1">Membrane</location>
        <topology evidence="1">Single-pass membrane protein</topology>
    </subcellularLocation>
</comment>
<dbReference type="Pfam" id="PF07686">
    <property type="entry name" value="V-set"/>
    <property type="match status" value="1"/>
</dbReference>
<dbReference type="GO" id="GO:0030246">
    <property type="term" value="F:carbohydrate binding"/>
    <property type="evidence" value="ECO:0007669"/>
    <property type="project" value="UniProtKB-KW"/>
</dbReference>
<reference evidence="11" key="2">
    <citation type="submission" date="2025-09" db="UniProtKB">
        <authorList>
            <consortium name="Ensembl"/>
        </authorList>
    </citation>
    <scope>IDENTIFICATION</scope>
</reference>
<dbReference type="InterPro" id="IPR013106">
    <property type="entry name" value="Ig_V-set"/>
</dbReference>
<dbReference type="PANTHER" id="PTHR12035">
    <property type="entry name" value="SIALIC ACID BINDING IMMUNOGLOBULIN-LIKE LECTIN"/>
    <property type="match status" value="1"/>
</dbReference>
<evidence type="ECO:0000313" key="12">
    <source>
        <dbReference type="Proteomes" id="UP000694388"/>
    </source>
</evidence>
<dbReference type="GeneTree" id="ENSGT00930000152837"/>
<keyword evidence="6 9" id="KW-0472">Membrane</keyword>
<sequence length="510" mass="56003">MFSLPTVFDITYEEQVYGFTGGTVLLPCTLRCEPSQVGSVSPTGEWFMKSASSYYPHDVSISSLSSTNRFTFNKTRMNTNCSLTITNLTKTDTRTYYFKLNEPRQQSWESGIRVEVYDPPTSQFEPVDPLVGKNVSFSCTVQDPFNLSLSARCSRIGTKKVEGFHEEQTTVSLVFTASASHNGASCYCDVEYGGKTITSATRTLHAQDKRTKLLTWFGISFGVIFLLLLKAGGIFFWKKQKDKKTNERGTSSANHQNVSSLNEENQLSNNVTPVYSNLSPVSEMELHRFDCNVPAENSIYANIQSQKKALLPTGNAASGSGIGSSYNRNTTPAQEGPTTTYVSANPPKTKQPQECIYSCVEMPVVKMPSSSPDEGVKASSENHIYSEVNKKCNHFNLKVISAFGKKDVNPGQSQASNASAAAEATPIYAKVSPVKKGQGGVHHGVEKNVYDVPRPVWPVGQLNNLSNNLNDNMVRQHTDETPPQQTQSQGHAGSSRDHGIVYADINFKNT</sequence>
<dbReference type="GO" id="GO:0007155">
    <property type="term" value="P:cell adhesion"/>
    <property type="evidence" value="ECO:0007669"/>
    <property type="project" value="UniProtKB-KW"/>
</dbReference>
<feature type="compositionally biased region" description="Polar residues" evidence="8">
    <location>
        <begin position="481"/>
        <end position="492"/>
    </location>
</feature>
<feature type="transmembrane region" description="Helical" evidence="9">
    <location>
        <begin position="213"/>
        <end position="237"/>
    </location>
</feature>
<dbReference type="Proteomes" id="UP000694388">
    <property type="component" value="Unplaced"/>
</dbReference>
<organism evidence="11 12">
    <name type="scientific">Eptatretus burgeri</name>
    <name type="common">Inshore hagfish</name>
    <dbReference type="NCBI Taxonomy" id="7764"/>
    <lineage>
        <taxon>Eukaryota</taxon>
        <taxon>Metazoa</taxon>
        <taxon>Chordata</taxon>
        <taxon>Craniata</taxon>
        <taxon>Vertebrata</taxon>
        <taxon>Cyclostomata</taxon>
        <taxon>Myxini</taxon>
        <taxon>Myxiniformes</taxon>
        <taxon>Myxinidae</taxon>
        <taxon>Eptatretinae</taxon>
        <taxon>Eptatretus</taxon>
    </lineage>
</organism>
<evidence type="ECO:0000256" key="2">
    <source>
        <dbReference type="ARBA" id="ARBA00022692"/>
    </source>
</evidence>
<dbReference type="InterPro" id="IPR007110">
    <property type="entry name" value="Ig-like_dom"/>
</dbReference>
<dbReference type="GO" id="GO:0033691">
    <property type="term" value="F:sialic acid binding"/>
    <property type="evidence" value="ECO:0007669"/>
    <property type="project" value="TreeGrafter"/>
</dbReference>
<keyword evidence="5 9" id="KW-1133">Transmembrane helix</keyword>
<evidence type="ECO:0000256" key="1">
    <source>
        <dbReference type="ARBA" id="ARBA00004167"/>
    </source>
</evidence>
<evidence type="ECO:0000256" key="8">
    <source>
        <dbReference type="SAM" id="MobiDB-lite"/>
    </source>
</evidence>
<evidence type="ECO:0000256" key="7">
    <source>
        <dbReference type="ARBA" id="ARBA00038361"/>
    </source>
</evidence>
<dbReference type="InterPro" id="IPR003599">
    <property type="entry name" value="Ig_sub"/>
</dbReference>
<dbReference type="InterPro" id="IPR013783">
    <property type="entry name" value="Ig-like_fold"/>
</dbReference>